<dbReference type="PANTHER" id="PTHR46919">
    <property type="entry name" value="ZINC FINGER, C3HC4 TYPE (RING FINGER) FAMILY PROTEIN"/>
    <property type="match status" value="1"/>
</dbReference>
<evidence type="ECO:0000259" key="1">
    <source>
        <dbReference type="Pfam" id="PF25794"/>
    </source>
</evidence>
<dbReference type="SUPFAM" id="SSF55874">
    <property type="entry name" value="ATPase domain of HSP90 chaperone/DNA topoisomerase II/histidine kinase"/>
    <property type="match status" value="2"/>
</dbReference>
<sequence length="1430" mass="164775">MEEESDDSSDDEVQYSEMLQPPLINQLKKILDEYPDDGQILKEIIQNAEDAEASLMKVLYDDRKINQDISSTKKQHFKKYFKGPALCIYNNAIFTESDWQGIRMIYSSVKEFDPVKVGRFGLGFKSVFHITDYPMIISGNQLLILDPHQKRSGRVCMIMKLNKMRKYKRMDVTDCLAAFEGMFGFTTETIEKGNFQGTLFRFPLREEKTELSENIYDEIKVMDLFKAFKAEAPVELLFLKCLERIDLHWKFTDLGRDQDHDDSPVYSVNISDSCVQNVREGRNHVMNQLKTYGKKLANETFRINYRMTIETLDDDNNHTDEWIIFHCVKGGNMSKELRILSLDESLSYSPYASIAVPMEEDQFKGHVFCLMPLPLTENSLTGLPVHVNGYFALSQNRRHVKWPTADQMKQGTYKDKSLRWNNCLITEVLAELYYNVIEELIEHTITSDSVAIVTRTIPDYRKITEHWKNILEPLFDSLFKSKFLFTENNGGCWISIEEAVFDDFEADTSSDIRRSVLDFLLLNNENIVHSEEKIVAAIKQKGIDIVIITGNLVAAAAIMNPSYLNSLPESEKMNILQYLLSCEDQGILQGVPLLPLHNGCFTDFDYNSNDIVYVSQDATELFPGLEEKFTRRDLQKEIYDNLLNICTKGLFQLHDFSRSTDKEIAGLLGTTIQKNIGTTTLERLAWKTTNIRTNETWLKKVWNFLKDRKFDLSFFKDLFIVPIMSGDTLLLDDTHDTQEAILCTLSKQFIIKSSKDFKELPDGVCRCLSLLDIVILPALWGEISEHPAIDQYIFKPTVDNVCRLLETVSFSSCRDELIKTFNQECIAADRDEFVSFMSVIESISCRAPKILSSLELFTERHTGRHVSRNELALIVHTEDLPVQYFVENIDASNKPHHNLAVALEMDEIDFSSAVINILAYLENDIGCYSEIDQWNVLNYALTQLKRFPNKQHVSILEVCKHIRFVYDHEGRRKCASEYFDPEDEGLKLILVEADFPDLKKTNIDLKYLRKLGLKSAKDLTENHIIRCTKEIHDKCTNGRCSDIDFARSLKIMELLSSRPELLVDVICDYHFVEPFAFCKPNDLLDEKYQKLVGCVLPLVSSSACASLSTKCSWNKTPDVKNVIVQLLIIADSYEDIYKPQLLPLISDIFHFLVDNYDSYPKEALDEFKDKEWIWVEEDGTEQDDILFPVHTEKANKLVLQPASKCNYCNEDWLKDSADEDGNDVYYIHHDIPMDTAIKLGVPSLTDRLLQNTEWLEEWGQCEPLTTRLKTLLKRVQRWVSVFKELIQNADDAGDLENITKLNGATKELDTTKIRRFGLGFCSVYNLTDVPSFISGNHIVIFDPHTKYLGTALRNKQQPGVKINISNNRNMLKTMRTQFLPFEGVFDCNLTISQDRKLSYEGTLFRFPLRTRQQAEQSEISSTVYNKHEMV</sequence>
<feature type="domain" description="Sacsin/Nov" evidence="1">
    <location>
        <begin position="21"/>
        <end position="249"/>
    </location>
</feature>
<proteinExistence type="predicted"/>
<protein>
    <recommendedName>
        <fullName evidence="1">Sacsin/Nov domain-containing protein</fullName>
    </recommendedName>
</protein>
<comment type="caution">
    <text evidence="2">The sequence shown here is derived from an EMBL/GenBank/DDBJ whole genome shotgun (WGS) entry which is preliminary data.</text>
</comment>
<accession>A0A8S3S563</accession>
<gene>
    <name evidence="2" type="ORF">MEDL_27993</name>
</gene>
<dbReference type="InterPro" id="IPR058210">
    <property type="entry name" value="SACS/Nov_dom"/>
</dbReference>
<dbReference type="NCBIfam" id="NF047352">
    <property type="entry name" value="P_loop_sacsin"/>
    <property type="match status" value="1"/>
</dbReference>
<keyword evidence="3" id="KW-1185">Reference proteome</keyword>
<organism evidence="2 3">
    <name type="scientific">Mytilus edulis</name>
    <name type="common">Blue mussel</name>
    <dbReference type="NCBI Taxonomy" id="6550"/>
    <lineage>
        <taxon>Eukaryota</taxon>
        <taxon>Metazoa</taxon>
        <taxon>Spiralia</taxon>
        <taxon>Lophotrochozoa</taxon>
        <taxon>Mollusca</taxon>
        <taxon>Bivalvia</taxon>
        <taxon>Autobranchia</taxon>
        <taxon>Pteriomorphia</taxon>
        <taxon>Mytilida</taxon>
        <taxon>Mytiloidea</taxon>
        <taxon>Mytilidae</taxon>
        <taxon>Mytilinae</taxon>
        <taxon>Mytilus</taxon>
    </lineage>
</organism>
<feature type="domain" description="Sacsin/Nov" evidence="1">
    <location>
        <begin position="1294"/>
        <end position="1429"/>
    </location>
</feature>
<reference evidence="2" key="1">
    <citation type="submission" date="2021-03" db="EMBL/GenBank/DDBJ databases">
        <authorList>
            <person name="Bekaert M."/>
        </authorList>
    </citation>
    <scope>NUCLEOTIDE SEQUENCE</scope>
</reference>
<dbReference type="Gene3D" id="3.30.565.10">
    <property type="entry name" value="Histidine kinase-like ATPase, C-terminal domain"/>
    <property type="match status" value="1"/>
</dbReference>
<dbReference type="Proteomes" id="UP000683360">
    <property type="component" value="Unassembled WGS sequence"/>
</dbReference>
<dbReference type="OrthoDB" id="5963011at2759"/>
<dbReference type="PANTHER" id="PTHR46919:SF2">
    <property type="entry name" value="SACSIN"/>
    <property type="match status" value="1"/>
</dbReference>
<evidence type="ECO:0000313" key="2">
    <source>
        <dbReference type="EMBL" id="CAG2214116.1"/>
    </source>
</evidence>
<dbReference type="Pfam" id="PF25794">
    <property type="entry name" value="SACS"/>
    <property type="match status" value="2"/>
</dbReference>
<evidence type="ECO:0000313" key="3">
    <source>
        <dbReference type="Proteomes" id="UP000683360"/>
    </source>
</evidence>
<dbReference type="EMBL" id="CAJPWZ010001401">
    <property type="protein sequence ID" value="CAG2214116.1"/>
    <property type="molecule type" value="Genomic_DNA"/>
</dbReference>
<dbReference type="InterPro" id="IPR036890">
    <property type="entry name" value="HATPase_C_sf"/>
</dbReference>
<name>A0A8S3S563_MYTED</name>